<name>A0A840BQ53_9RHOO</name>
<gene>
    <name evidence="4" type="ORF">GGR36_002945</name>
</gene>
<evidence type="ECO:0000256" key="1">
    <source>
        <dbReference type="ARBA" id="ARBA00022729"/>
    </source>
</evidence>
<dbReference type="SUPFAM" id="SSF53850">
    <property type="entry name" value="Periplasmic binding protein-like II"/>
    <property type="match status" value="1"/>
</dbReference>
<keyword evidence="5" id="KW-1185">Reference proteome</keyword>
<feature type="signal peptide" evidence="2">
    <location>
        <begin position="1"/>
        <end position="19"/>
    </location>
</feature>
<dbReference type="SMART" id="SM00062">
    <property type="entry name" value="PBPb"/>
    <property type="match status" value="1"/>
</dbReference>
<feature type="domain" description="Solute-binding protein family 3/N-terminal" evidence="3">
    <location>
        <begin position="26"/>
        <end position="242"/>
    </location>
</feature>
<dbReference type="Proteomes" id="UP000561045">
    <property type="component" value="Unassembled WGS sequence"/>
</dbReference>
<evidence type="ECO:0000313" key="5">
    <source>
        <dbReference type="Proteomes" id="UP000561045"/>
    </source>
</evidence>
<organism evidence="4 5">
    <name type="scientific">Niveibacterium umoris</name>
    <dbReference type="NCBI Taxonomy" id="1193620"/>
    <lineage>
        <taxon>Bacteria</taxon>
        <taxon>Pseudomonadati</taxon>
        <taxon>Pseudomonadota</taxon>
        <taxon>Betaproteobacteria</taxon>
        <taxon>Rhodocyclales</taxon>
        <taxon>Rhodocyclaceae</taxon>
        <taxon>Niveibacterium</taxon>
    </lineage>
</organism>
<dbReference type="InterPro" id="IPR001638">
    <property type="entry name" value="Solute-binding_3/MltF_N"/>
</dbReference>
<accession>A0A840BQ53</accession>
<protein>
    <submittedName>
        <fullName evidence="4">Polar amino acid transport system substrate-binding protein</fullName>
    </submittedName>
</protein>
<keyword evidence="1 2" id="KW-0732">Signal</keyword>
<dbReference type="RefSeq" id="WP_183635480.1">
    <property type="nucleotide sequence ID" value="NZ_BAABLE010000005.1"/>
</dbReference>
<dbReference type="EMBL" id="JACIET010000002">
    <property type="protein sequence ID" value="MBB4013599.1"/>
    <property type="molecule type" value="Genomic_DNA"/>
</dbReference>
<proteinExistence type="predicted"/>
<reference evidence="4 5" key="1">
    <citation type="submission" date="2020-08" db="EMBL/GenBank/DDBJ databases">
        <title>Genomic Encyclopedia of Type Strains, Phase IV (KMG-IV): sequencing the most valuable type-strain genomes for metagenomic binning, comparative biology and taxonomic classification.</title>
        <authorList>
            <person name="Goeker M."/>
        </authorList>
    </citation>
    <scope>NUCLEOTIDE SEQUENCE [LARGE SCALE GENOMIC DNA]</scope>
    <source>
        <strain evidence="4 5">DSM 106739</strain>
    </source>
</reference>
<dbReference type="PANTHER" id="PTHR35936:SF25">
    <property type="entry name" value="ABC TRANSPORTER SUBSTRATE-BINDING PROTEIN"/>
    <property type="match status" value="1"/>
</dbReference>
<dbReference type="PANTHER" id="PTHR35936">
    <property type="entry name" value="MEMBRANE-BOUND LYTIC MUREIN TRANSGLYCOSYLASE F"/>
    <property type="match status" value="1"/>
</dbReference>
<dbReference type="Gene3D" id="3.40.190.10">
    <property type="entry name" value="Periplasmic binding protein-like II"/>
    <property type="match status" value="2"/>
</dbReference>
<sequence length="242" mass="26456">MMRALLAAFGLWLCATATAAGETAPTLTVVGDDAPPFRIFERDAARGFYFDVLNALAKRAGIHLRFVEVPSARALAMMRAGEADLMVGLLQTPERTAYLHYLHPNLPPVDKRFLVRPGGPRITRFEDLAHLVVGVERGKSYSPQIDQAGALARDVSDSYAIALRKLGAGRIDAVLIPEAEADWLIRETGQRFDKAEWVIAGQPTYITLSRASPHVALLPRLEQALVELATSGEIGALALRYR</sequence>
<dbReference type="AlphaFoldDB" id="A0A840BQ53"/>
<dbReference type="Pfam" id="PF00497">
    <property type="entry name" value="SBP_bac_3"/>
    <property type="match status" value="1"/>
</dbReference>
<feature type="chain" id="PRO_5032916315" evidence="2">
    <location>
        <begin position="20"/>
        <end position="242"/>
    </location>
</feature>
<evidence type="ECO:0000259" key="3">
    <source>
        <dbReference type="SMART" id="SM00062"/>
    </source>
</evidence>
<comment type="caution">
    <text evidence="4">The sequence shown here is derived from an EMBL/GenBank/DDBJ whole genome shotgun (WGS) entry which is preliminary data.</text>
</comment>
<evidence type="ECO:0000256" key="2">
    <source>
        <dbReference type="SAM" id="SignalP"/>
    </source>
</evidence>
<evidence type="ECO:0000313" key="4">
    <source>
        <dbReference type="EMBL" id="MBB4013599.1"/>
    </source>
</evidence>